<dbReference type="Gene3D" id="3.10.10.10">
    <property type="entry name" value="HIV Type 1 Reverse Transcriptase, subunit A, domain 1"/>
    <property type="match status" value="1"/>
</dbReference>
<dbReference type="PANTHER" id="PTHR48475:SF2">
    <property type="entry name" value="RIBONUCLEASE H"/>
    <property type="match status" value="1"/>
</dbReference>
<feature type="compositionally biased region" description="Basic and acidic residues" evidence="2">
    <location>
        <begin position="91"/>
        <end position="101"/>
    </location>
</feature>
<dbReference type="Pfam" id="PF03732">
    <property type="entry name" value="Retrotrans_gag"/>
    <property type="match status" value="1"/>
</dbReference>
<protein>
    <recommendedName>
        <fullName evidence="3">RNase H type-1 domain-containing protein</fullName>
    </recommendedName>
</protein>
<organism evidence="4">
    <name type="scientific">Fagus sylvatica</name>
    <name type="common">Beechnut</name>
    <dbReference type="NCBI Taxonomy" id="28930"/>
    <lineage>
        <taxon>Eukaryota</taxon>
        <taxon>Viridiplantae</taxon>
        <taxon>Streptophyta</taxon>
        <taxon>Embryophyta</taxon>
        <taxon>Tracheophyta</taxon>
        <taxon>Spermatophyta</taxon>
        <taxon>Magnoliopsida</taxon>
        <taxon>eudicotyledons</taxon>
        <taxon>Gunneridae</taxon>
        <taxon>Pentapetalae</taxon>
        <taxon>rosids</taxon>
        <taxon>fabids</taxon>
        <taxon>Fagales</taxon>
        <taxon>Fagaceae</taxon>
        <taxon>Fagus</taxon>
    </lineage>
</organism>
<dbReference type="GO" id="GO:0004523">
    <property type="term" value="F:RNA-DNA hybrid ribonuclease activity"/>
    <property type="evidence" value="ECO:0007669"/>
    <property type="project" value="InterPro"/>
</dbReference>
<dbReference type="PANTHER" id="PTHR48475">
    <property type="entry name" value="RIBONUCLEASE H"/>
    <property type="match status" value="1"/>
</dbReference>
<name>A0A2N9I9K3_FAGSY</name>
<dbReference type="InterPro" id="IPR021109">
    <property type="entry name" value="Peptidase_aspartic_dom_sf"/>
</dbReference>
<proteinExistence type="predicted"/>
<evidence type="ECO:0000259" key="3">
    <source>
        <dbReference type="PROSITE" id="PS50879"/>
    </source>
</evidence>
<dbReference type="AlphaFoldDB" id="A0A2N9I9K3"/>
<dbReference type="Pfam" id="PF17919">
    <property type="entry name" value="RT_RNaseH_2"/>
    <property type="match status" value="1"/>
</dbReference>
<dbReference type="InterPro" id="IPR012337">
    <property type="entry name" value="RNaseH-like_sf"/>
</dbReference>
<evidence type="ECO:0000313" key="4">
    <source>
        <dbReference type="EMBL" id="SPD20763.1"/>
    </source>
</evidence>
<dbReference type="EMBL" id="OIVN01005079">
    <property type="protein sequence ID" value="SPD20763.1"/>
    <property type="molecule type" value="Genomic_DNA"/>
</dbReference>
<feature type="region of interest" description="Disordered" evidence="2">
    <location>
        <begin position="334"/>
        <end position="373"/>
    </location>
</feature>
<dbReference type="InterPro" id="IPR036397">
    <property type="entry name" value="RNaseH_sf"/>
</dbReference>
<reference evidence="4" key="1">
    <citation type="submission" date="2018-02" db="EMBL/GenBank/DDBJ databases">
        <authorList>
            <person name="Cohen D.B."/>
            <person name="Kent A.D."/>
        </authorList>
    </citation>
    <scope>NUCLEOTIDE SEQUENCE</scope>
</reference>
<dbReference type="InterPro" id="IPR043128">
    <property type="entry name" value="Rev_trsase/Diguanyl_cyclase"/>
</dbReference>
<dbReference type="SUPFAM" id="SSF53098">
    <property type="entry name" value="Ribonuclease H-like"/>
    <property type="match status" value="1"/>
</dbReference>
<feature type="region of interest" description="Disordered" evidence="2">
    <location>
        <begin position="424"/>
        <end position="472"/>
    </location>
</feature>
<dbReference type="GO" id="GO:0006310">
    <property type="term" value="P:DNA recombination"/>
    <property type="evidence" value="ECO:0007669"/>
    <property type="project" value="UniProtKB-KW"/>
</dbReference>
<feature type="compositionally biased region" description="Polar residues" evidence="2">
    <location>
        <begin position="117"/>
        <end position="141"/>
    </location>
</feature>
<dbReference type="InterPro" id="IPR043502">
    <property type="entry name" value="DNA/RNA_pol_sf"/>
</dbReference>
<dbReference type="Pfam" id="PF13456">
    <property type="entry name" value="RVT_3"/>
    <property type="match status" value="1"/>
</dbReference>
<evidence type="ECO:0000256" key="1">
    <source>
        <dbReference type="ARBA" id="ARBA00023172"/>
    </source>
</evidence>
<feature type="domain" description="RNase H type-1" evidence="3">
    <location>
        <begin position="1141"/>
        <end position="1216"/>
    </location>
</feature>
<dbReference type="InterPro" id="IPR041577">
    <property type="entry name" value="RT_RNaseH_2"/>
</dbReference>
<feature type="compositionally biased region" description="Polar residues" evidence="2">
    <location>
        <begin position="55"/>
        <end position="70"/>
    </location>
</feature>
<dbReference type="InterPro" id="IPR005162">
    <property type="entry name" value="Retrotrans_gag_dom"/>
</dbReference>
<dbReference type="Pfam" id="PF00078">
    <property type="entry name" value="RVT_1"/>
    <property type="match status" value="1"/>
</dbReference>
<dbReference type="CDD" id="cd01647">
    <property type="entry name" value="RT_LTR"/>
    <property type="match status" value="1"/>
</dbReference>
<accession>A0A2N9I9K3</accession>
<evidence type="ECO:0000256" key="2">
    <source>
        <dbReference type="SAM" id="MobiDB-lite"/>
    </source>
</evidence>
<keyword evidence="1" id="KW-0233">DNA recombination</keyword>
<dbReference type="CDD" id="cd00303">
    <property type="entry name" value="retropepsin_like"/>
    <property type="match status" value="1"/>
</dbReference>
<gene>
    <name evidence="4" type="ORF">FSB_LOCUS48645</name>
</gene>
<feature type="compositionally biased region" description="Basic and acidic residues" evidence="2">
    <location>
        <begin position="347"/>
        <end position="357"/>
    </location>
</feature>
<feature type="region of interest" description="Disordered" evidence="2">
    <location>
        <begin position="33"/>
        <end position="141"/>
    </location>
</feature>
<dbReference type="GO" id="GO:0003676">
    <property type="term" value="F:nucleic acid binding"/>
    <property type="evidence" value="ECO:0007669"/>
    <property type="project" value="InterPro"/>
</dbReference>
<dbReference type="InterPro" id="IPR002156">
    <property type="entry name" value="RNaseH_domain"/>
</dbReference>
<dbReference type="PROSITE" id="PS50879">
    <property type="entry name" value="RNASE_H_1"/>
    <property type="match status" value="1"/>
</dbReference>
<dbReference type="Gene3D" id="2.40.70.10">
    <property type="entry name" value="Acid Proteases"/>
    <property type="match status" value="1"/>
</dbReference>
<sequence>MEGAPNDRASTDPPMTPIERQMQVIATSIQDLARETSRQNQKLWQAIKKGPPTPRDNNQPPLRGENGSNDQEADSRQVTAAGKTRQRKLHPRTDIGRRAREAPPLPAGTGRLEQLVRPSSQNDQISRPSSQNDQISHPNSLNDRLARMEEELREMRKQMGDMKNSLKAKDVRNLDNLVHRVDSPFIPSIANFPLPSRFKLQAVPEEIMCRAFPMGLRGSARVWFNKLELESIGSFVQLSRAFIDHFIGSQRRGRPPTHLLSVKQMEGESLRAFVHRFNEEAMKIDRPKEDVTVTAFMAGLRKGDFLYDLCKDPPETLSELMYEAQKHMNAEDALEAMDDPPPKKRKDTKDCKQEPTKQKVPKFTETPECKRTTAPPVKFNSFTPLNTPIDKLFLFHRDHGHLTEDCVALKEQVETLIRQGKLQKYVSRPSNNRPTKPPIRKEQTENNRPGPIGEIRTITGGPASGGTSRASRKAYARQVHNIMVVQKPSKNVRLDDQVISFSEEDARGTHQPHDDALVVTINIAGFTTRRVMVDNGSSADILYLPVYQQMKLDKDKLCPMDAPLVGFTGDKVCPVGIVTLPIIVGTHPKTVSKTVDFLVVNCPSAYNAIIGRPTLNRLRAVTSTYHLLLKFPTEHGIREVKGDQVAAKECYLASLGSEGQNQTMTIKEQKILVKPSEELDTIVLEDGQPERTTKIGSNLPPKLKESLVQFLKNNKDVFSWSHEDMPGINPSIISHKLNVNPSLRPVKQKRKVFAPNRNNAIMEEVDKLLAANFIREVFYPDWLANVVMVKKSIGKWRMCVDFTDLNKACPKNSFPLPRIDQLVDSTAGHKLLTFMDAFSGYNQIVMNESDQKKTSFITSRGLFCYKVMSFGLKNSKEEGDHLDDLRETFETLHKCQMKLNPSKCAFGVYSGKFLGFMVSQRGIEANPDKIKAILEMQPPRTTKEIQRLTGRVAALNRFMSRSTDKCLPFFKTLKKAFEWTDECQQAFEELKRYLMKPPLLSPSKQGEELYLYLAVSPTAVSSALIREEERRKLPVYYTSRALREAEERYPSMEKLTFALVTAARKLHPYFQAHTIVLLTNHLLRKAMNKPDAARRLIQWSIELSEFDIDYRPRTTIKAQALADFIAEFTSNDDEPTKDVEQTSKWTVNVDGSSTKNAGGIGVILKSPEGDIIKQAMRLQYSTTNNEAEYEALLTGLKTAKILGAAELDVLSDSQLS</sequence>
<dbReference type="SUPFAM" id="SSF56672">
    <property type="entry name" value="DNA/RNA polymerases"/>
    <property type="match status" value="1"/>
</dbReference>
<dbReference type="InterPro" id="IPR000477">
    <property type="entry name" value="RT_dom"/>
</dbReference>
<dbReference type="Gene3D" id="3.30.420.10">
    <property type="entry name" value="Ribonuclease H-like superfamily/Ribonuclease H"/>
    <property type="match status" value="1"/>
</dbReference>
<dbReference type="Gene3D" id="3.30.70.270">
    <property type="match status" value="3"/>
</dbReference>